<evidence type="ECO:0000256" key="1">
    <source>
        <dbReference type="ARBA" id="ARBA00004651"/>
    </source>
</evidence>
<evidence type="ECO:0000256" key="4">
    <source>
        <dbReference type="ARBA" id="ARBA00022989"/>
    </source>
</evidence>
<dbReference type="GO" id="GO:0022857">
    <property type="term" value="F:transmembrane transporter activity"/>
    <property type="evidence" value="ECO:0007669"/>
    <property type="project" value="TreeGrafter"/>
</dbReference>
<gene>
    <name evidence="9" type="ordered locus">Mahau_0637</name>
</gene>
<feature type="transmembrane region" description="Helical" evidence="7">
    <location>
        <begin position="12"/>
        <end position="34"/>
    </location>
</feature>
<evidence type="ECO:0000256" key="7">
    <source>
        <dbReference type="SAM" id="Phobius"/>
    </source>
</evidence>
<evidence type="ECO:0000259" key="8">
    <source>
        <dbReference type="Pfam" id="PF02687"/>
    </source>
</evidence>
<evidence type="ECO:0000256" key="6">
    <source>
        <dbReference type="ARBA" id="ARBA00038076"/>
    </source>
</evidence>
<keyword evidence="4 7" id="KW-1133">Transmembrane helix</keyword>
<feature type="transmembrane region" description="Helical" evidence="7">
    <location>
        <begin position="342"/>
        <end position="362"/>
    </location>
</feature>
<dbReference type="InterPro" id="IPR050250">
    <property type="entry name" value="Macrolide_Exporter_MacB"/>
</dbReference>
<name>F4A022_MAHA5</name>
<evidence type="ECO:0000313" key="9">
    <source>
        <dbReference type="EMBL" id="AEE95840.1"/>
    </source>
</evidence>
<evidence type="ECO:0000256" key="5">
    <source>
        <dbReference type="ARBA" id="ARBA00023136"/>
    </source>
</evidence>
<dbReference type="OrthoDB" id="1907753at2"/>
<comment type="subcellular location">
    <subcellularLocation>
        <location evidence="1">Cell membrane</location>
        <topology evidence="1">Multi-pass membrane protein</topology>
    </subcellularLocation>
</comment>
<evidence type="ECO:0000256" key="3">
    <source>
        <dbReference type="ARBA" id="ARBA00022692"/>
    </source>
</evidence>
<comment type="similarity">
    <text evidence="6">Belongs to the ABC-4 integral membrane protein family.</text>
</comment>
<sequence length="375" mass="42395">MVAVLKRSFKHLFRYPISTIYIILGLLVAFMALFDGVNIYSQVLGKANDDGQYNYKYAMYLQIDTQGGGKNNIKDLISDRKVNVKICNFAVWPEGSKGMPYMDIILTNNEKEKYVLKEGRLPDDAEIKARENVVLVGDSYLSKLTRDNKGNRFITINGSRYKVVGIMDNNISPAFSANLVTFYECLSDDMKQKILNSPHLDLMIESDSEDVYPVCEQIKADILKRDPQAVIEGYKVDYKEQQAEAAKLQLAQSPVNIYFLIYFFAIINCIIVSEFWIEQRKREIAIRKAFGMSNLQIIGMLFREMLGISCFAAILCVFLQIIFSKLIGNIFNIYIGASFGDVITMIAMIVATSLAVILVPVYKIINMSPSQAVIS</sequence>
<dbReference type="STRING" id="697281.Mahau_0637"/>
<proteinExistence type="inferred from homology"/>
<keyword evidence="10" id="KW-1185">Reference proteome</keyword>
<reference evidence="9 10" key="2">
    <citation type="journal article" date="2011" name="Stand. Genomic Sci.">
        <title>Complete genome sequence of Mahella australiensis type strain (50-1 BON).</title>
        <authorList>
            <person name="Sikorski J."/>
            <person name="Teshima H."/>
            <person name="Nolan M."/>
            <person name="Lucas S."/>
            <person name="Hammon N."/>
            <person name="Deshpande S."/>
            <person name="Cheng J.F."/>
            <person name="Pitluck S."/>
            <person name="Liolios K."/>
            <person name="Pagani I."/>
            <person name="Ivanova N."/>
            <person name="Huntemann M."/>
            <person name="Mavromatis K."/>
            <person name="Ovchinikova G."/>
            <person name="Pati A."/>
            <person name="Tapia R."/>
            <person name="Han C."/>
            <person name="Goodwin L."/>
            <person name="Chen A."/>
            <person name="Palaniappan K."/>
            <person name="Land M."/>
            <person name="Hauser L."/>
            <person name="Ngatchou-Djao O.D."/>
            <person name="Rohde M."/>
            <person name="Pukall R."/>
            <person name="Spring S."/>
            <person name="Abt B."/>
            <person name="Goker M."/>
            <person name="Detter J.C."/>
            <person name="Woyke T."/>
            <person name="Bristow J."/>
            <person name="Markowitz V."/>
            <person name="Hugenholtz P."/>
            <person name="Eisen J.A."/>
            <person name="Kyrpides N.C."/>
            <person name="Klenk H.P."/>
            <person name="Lapidus A."/>
        </authorList>
    </citation>
    <scope>NUCLEOTIDE SEQUENCE [LARGE SCALE GENOMIC DNA]</scope>
    <source>
        <strain evidence="10">DSM 15567 / CIP 107919 / 50-1 BON</strain>
    </source>
</reference>
<protein>
    <recommendedName>
        <fullName evidence="8">ABC3 transporter permease C-terminal domain-containing protein</fullName>
    </recommendedName>
</protein>
<dbReference type="Pfam" id="PF02687">
    <property type="entry name" value="FtsX"/>
    <property type="match status" value="1"/>
</dbReference>
<dbReference type="PANTHER" id="PTHR30572">
    <property type="entry name" value="MEMBRANE COMPONENT OF TRANSPORTER-RELATED"/>
    <property type="match status" value="1"/>
</dbReference>
<dbReference type="GO" id="GO:0005886">
    <property type="term" value="C:plasma membrane"/>
    <property type="evidence" value="ECO:0007669"/>
    <property type="project" value="UniProtKB-SubCell"/>
</dbReference>
<dbReference type="HOGENOM" id="CLU_737311_0_0_9"/>
<dbReference type="Proteomes" id="UP000008457">
    <property type="component" value="Chromosome"/>
</dbReference>
<dbReference type="eggNOG" id="COG0577">
    <property type="taxonomic scope" value="Bacteria"/>
</dbReference>
<dbReference type="InterPro" id="IPR003838">
    <property type="entry name" value="ABC3_permease_C"/>
</dbReference>
<keyword evidence="2" id="KW-1003">Cell membrane</keyword>
<feature type="transmembrane region" description="Helical" evidence="7">
    <location>
        <begin position="257"/>
        <end position="277"/>
    </location>
</feature>
<feature type="domain" description="ABC3 transporter permease C-terminal" evidence="8">
    <location>
        <begin position="257"/>
        <end position="369"/>
    </location>
</feature>
<feature type="transmembrane region" description="Helical" evidence="7">
    <location>
        <begin position="297"/>
        <end position="322"/>
    </location>
</feature>
<dbReference type="EMBL" id="CP002360">
    <property type="protein sequence ID" value="AEE95840.1"/>
    <property type="molecule type" value="Genomic_DNA"/>
</dbReference>
<dbReference type="RefSeq" id="WP_013780273.1">
    <property type="nucleotide sequence ID" value="NC_015520.1"/>
</dbReference>
<evidence type="ECO:0000313" key="10">
    <source>
        <dbReference type="Proteomes" id="UP000008457"/>
    </source>
</evidence>
<keyword evidence="3 7" id="KW-0812">Transmembrane</keyword>
<dbReference type="KEGG" id="mas:Mahau_0637"/>
<evidence type="ECO:0000256" key="2">
    <source>
        <dbReference type="ARBA" id="ARBA00022475"/>
    </source>
</evidence>
<reference evidence="10" key="1">
    <citation type="submission" date="2010-11" db="EMBL/GenBank/DDBJ databases">
        <title>The complete genome of Mahella australiensis DSM 15567.</title>
        <authorList>
            <consortium name="US DOE Joint Genome Institute (JGI-PGF)"/>
            <person name="Lucas S."/>
            <person name="Copeland A."/>
            <person name="Lapidus A."/>
            <person name="Bruce D."/>
            <person name="Goodwin L."/>
            <person name="Pitluck S."/>
            <person name="Kyrpides N."/>
            <person name="Mavromatis K."/>
            <person name="Pagani I."/>
            <person name="Ivanova N."/>
            <person name="Teshima H."/>
            <person name="Brettin T."/>
            <person name="Detter J.C."/>
            <person name="Han C."/>
            <person name="Tapia R."/>
            <person name="Land M."/>
            <person name="Hauser L."/>
            <person name="Markowitz V."/>
            <person name="Cheng J.-F."/>
            <person name="Hugenholtz P."/>
            <person name="Woyke T."/>
            <person name="Wu D."/>
            <person name="Spring S."/>
            <person name="Pukall R."/>
            <person name="Steenblock K."/>
            <person name="Schneider S."/>
            <person name="Klenk H.-P."/>
            <person name="Eisen J.A."/>
        </authorList>
    </citation>
    <scope>NUCLEOTIDE SEQUENCE [LARGE SCALE GENOMIC DNA]</scope>
    <source>
        <strain evidence="10">DSM 15567 / CIP 107919 / 50-1 BON</strain>
    </source>
</reference>
<organism evidence="9 10">
    <name type="scientific">Mahella australiensis (strain DSM 15567 / CIP 107919 / 50-1 BON)</name>
    <dbReference type="NCBI Taxonomy" id="697281"/>
    <lineage>
        <taxon>Bacteria</taxon>
        <taxon>Bacillati</taxon>
        <taxon>Bacillota</taxon>
        <taxon>Clostridia</taxon>
        <taxon>Thermoanaerobacterales</taxon>
        <taxon>Thermoanaerobacterales Family IV. Incertae Sedis</taxon>
        <taxon>Mahella</taxon>
    </lineage>
</organism>
<dbReference type="PANTHER" id="PTHR30572:SF4">
    <property type="entry name" value="ABC TRANSPORTER PERMEASE YTRF"/>
    <property type="match status" value="1"/>
</dbReference>
<keyword evidence="5 7" id="KW-0472">Membrane</keyword>
<dbReference type="AlphaFoldDB" id="F4A022"/>
<accession>F4A022</accession>